<dbReference type="PANTHER" id="PTHR10584:SF166">
    <property type="entry name" value="RIBOKINASE"/>
    <property type="match status" value="1"/>
</dbReference>
<dbReference type="PROSITE" id="PS00583">
    <property type="entry name" value="PFKB_KINASES_1"/>
    <property type="match status" value="1"/>
</dbReference>
<feature type="binding site" evidence="12">
    <location>
        <position position="178"/>
    </location>
    <ligand>
        <name>ATP</name>
        <dbReference type="ChEBI" id="CHEBI:30616"/>
    </ligand>
</feature>
<keyword evidence="5 12" id="KW-0479">Metal-binding</keyword>
<keyword evidence="8 12" id="KW-0067">ATP-binding</keyword>
<dbReference type="HAMAP" id="MF_01987">
    <property type="entry name" value="Ribokinase"/>
    <property type="match status" value="1"/>
</dbReference>
<keyword evidence="12" id="KW-0963">Cytoplasm</keyword>
<evidence type="ECO:0000256" key="12">
    <source>
        <dbReference type="HAMAP-Rule" id="MF_01987"/>
    </source>
</evidence>
<dbReference type="InterPro" id="IPR002173">
    <property type="entry name" value="Carboh/pur_kinase_PfkB_CS"/>
</dbReference>
<keyword evidence="4 12" id="KW-0808">Transferase</keyword>
<dbReference type="GO" id="GO:0004747">
    <property type="term" value="F:ribokinase activity"/>
    <property type="evidence" value="ECO:0007669"/>
    <property type="project" value="UniProtKB-UniRule"/>
</dbReference>
<comment type="function">
    <text evidence="12">Catalyzes the phosphorylation of ribose at O-5 in a reaction requiring ATP and magnesium. The resulting D-ribose-5-phosphate can then be used either for sythesis of nucleotides, histidine, and tryptophan, or as a component of the pentose phosphate pathway.</text>
</comment>
<evidence type="ECO:0000313" key="14">
    <source>
        <dbReference type="EMBL" id="OGD95885.1"/>
    </source>
</evidence>
<comment type="similarity">
    <text evidence="12">Belongs to the carbohydrate kinase PfkB family. Ribokinase subfamily.</text>
</comment>
<feature type="binding site" evidence="12">
    <location>
        <begin position="35"/>
        <end position="39"/>
    </location>
    <ligand>
        <name>substrate</name>
    </ligand>
</feature>
<evidence type="ECO:0000256" key="3">
    <source>
        <dbReference type="ARBA" id="ARBA00016943"/>
    </source>
</evidence>
<evidence type="ECO:0000256" key="6">
    <source>
        <dbReference type="ARBA" id="ARBA00022741"/>
    </source>
</evidence>
<accession>A0A1F5GVN6</accession>
<dbReference type="Gene3D" id="3.40.1190.20">
    <property type="match status" value="1"/>
</dbReference>
<feature type="binding site" evidence="12">
    <location>
        <position position="277"/>
    </location>
    <ligand>
        <name>K(+)</name>
        <dbReference type="ChEBI" id="CHEBI:29103"/>
    </ligand>
</feature>
<dbReference type="GO" id="GO:0019303">
    <property type="term" value="P:D-ribose catabolic process"/>
    <property type="evidence" value="ECO:0007669"/>
    <property type="project" value="UniProtKB-UniRule"/>
</dbReference>
<feature type="active site" description="Proton acceptor" evidence="12">
    <location>
        <position position="247"/>
    </location>
</feature>
<dbReference type="InterPro" id="IPR011611">
    <property type="entry name" value="PfkB_dom"/>
</dbReference>
<feature type="binding site" evidence="12">
    <location>
        <position position="241"/>
    </location>
    <ligand>
        <name>K(+)</name>
        <dbReference type="ChEBI" id="CHEBI:29103"/>
    </ligand>
</feature>
<dbReference type="GO" id="GO:0005524">
    <property type="term" value="F:ATP binding"/>
    <property type="evidence" value="ECO:0007669"/>
    <property type="project" value="UniProtKB-UniRule"/>
</dbReference>
<comment type="subcellular location">
    <subcellularLocation>
        <location evidence="12">Cytoplasm</location>
    </subcellularLocation>
</comment>
<dbReference type="EMBL" id="MFBN01000006">
    <property type="protein sequence ID" value="OGD95885.1"/>
    <property type="molecule type" value="Genomic_DNA"/>
</dbReference>
<dbReference type="PRINTS" id="PR00990">
    <property type="entry name" value="RIBOKINASE"/>
</dbReference>
<feature type="binding site" evidence="12">
    <location>
        <position position="134"/>
    </location>
    <ligand>
        <name>substrate</name>
    </ligand>
</feature>
<protein>
    <recommendedName>
        <fullName evidence="3 12">Ribokinase</fullName>
        <shortName evidence="12">RK</shortName>
        <ecNumber evidence="2 12">2.7.1.15</ecNumber>
    </recommendedName>
</protein>
<dbReference type="EC" id="2.7.1.15" evidence="2 12"/>
<dbReference type="PROSITE" id="PS00584">
    <property type="entry name" value="PFKB_KINASES_2"/>
    <property type="match status" value="1"/>
</dbReference>
<keyword evidence="9 12" id="KW-0460">Magnesium</keyword>
<dbReference type="InterPro" id="IPR029056">
    <property type="entry name" value="Ribokinase-like"/>
</dbReference>
<sequence length="303" mass="32860">MIAGSINMDIVAQVNKNPKTGESVFGNKISYIPGGKGANQARAISRLGRKVKLIARVGNDQFGKTLIDSLKKDRIDTRDIKTSANNNSGVAIITVDNNAQNRIIIISASNFDLSSQDINKVDLPKNAIYISQFEIPKDTIEFFFKKAKKTNSKTVLNPSPIDKIPRSLLKLVDYLVVNEHEFAYLTKVKNPQMESPALPKVAQKIADKNQTVIVTFGLDGSVAIIGPKIIKAPGFKVKATDTTGAGDSFLGAFSVALAEGKQIKESLIFANACAALKVTKLGASSTPLRSEVEQFLRKNNEKI</sequence>
<dbReference type="InterPro" id="IPR002139">
    <property type="entry name" value="Ribo/fructo_kinase"/>
</dbReference>
<comment type="caution">
    <text evidence="12">Lacks conserved residue(s) required for the propagation of feature annotation.</text>
</comment>
<dbReference type="GO" id="GO:0005829">
    <property type="term" value="C:cytosol"/>
    <property type="evidence" value="ECO:0007669"/>
    <property type="project" value="TreeGrafter"/>
</dbReference>
<organism evidence="14 15">
    <name type="scientific">Candidatus Curtissbacteria bacterium RIFCSPLOWO2_01_FULL_37_9</name>
    <dbReference type="NCBI Taxonomy" id="1797724"/>
    <lineage>
        <taxon>Bacteria</taxon>
        <taxon>Candidatus Curtissiibacteriota</taxon>
    </lineage>
</organism>
<evidence type="ECO:0000256" key="11">
    <source>
        <dbReference type="ARBA" id="ARBA00023277"/>
    </source>
</evidence>
<comment type="pathway">
    <text evidence="12">Carbohydrate metabolism; D-ribose degradation; D-ribose 5-phosphate from beta-D-ribopyranose: step 2/2.</text>
</comment>
<comment type="catalytic activity">
    <reaction evidence="12">
        <text>D-ribose + ATP = D-ribose 5-phosphate + ADP + H(+)</text>
        <dbReference type="Rhea" id="RHEA:13697"/>
        <dbReference type="ChEBI" id="CHEBI:15378"/>
        <dbReference type="ChEBI" id="CHEBI:30616"/>
        <dbReference type="ChEBI" id="CHEBI:47013"/>
        <dbReference type="ChEBI" id="CHEBI:78346"/>
        <dbReference type="ChEBI" id="CHEBI:456216"/>
        <dbReference type="EC" id="2.7.1.15"/>
    </reaction>
</comment>
<evidence type="ECO:0000256" key="9">
    <source>
        <dbReference type="ARBA" id="ARBA00022842"/>
    </source>
</evidence>
<feature type="binding site" evidence="12">
    <location>
        <position position="271"/>
    </location>
    <ligand>
        <name>ATP</name>
        <dbReference type="ChEBI" id="CHEBI:30616"/>
    </ligand>
</feature>
<keyword evidence="11 12" id="KW-0119">Carbohydrate metabolism</keyword>
<name>A0A1F5GVN6_9BACT</name>
<dbReference type="PANTHER" id="PTHR10584">
    <property type="entry name" value="SUGAR KINASE"/>
    <property type="match status" value="1"/>
</dbReference>
<feature type="domain" description="Carbohydrate kinase PfkB" evidence="13">
    <location>
        <begin position="3"/>
        <end position="285"/>
    </location>
</feature>
<dbReference type="UniPathway" id="UPA00916">
    <property type="reaction ID" value="UER00889"/>
</dbReference>
<keyword evidence="6 12" id="KW-0547">Nucleotide-binding</keyword>
<gene>
    <name evidence="12" type="primary">rbsK</name>
    <name evidence="14" type="ORF">A3A48_00455</name>
</gene>
<evidence type="ECO:0000256" key="2">
    <source>
        <dbReference type="ARBA" id="ARBA00012035"/>
    </source>
</evidence>
<evidence type="ECO:0000256" key="10">
    <source>
        <dbReference type="ARBA" id="ARBA00022958"/>
    </source>
</evidence>
<dbReference type="GO" id="GO:0046872">
    <property type="term" value="F:metal ion binding"/>
    <property type="evidence" value="ECO:0007669"/>
    <property type="project" value="UniProtKB-KW"/>
</dbReference>
<dbReference type="CDD" id="cd01174">
    <property type="entry name" value="ribokinase"/>
    <property type="match status" value="1"/>
</dbReference>
<keyword evidence="7 12" id="KW-0418">Kinase</keyword>
<feature type="binding site" evidence="12">
    <location>
        <position position="243"/>
    </location>
    <ligand>
        <name>K(+)</name>
        <dbReference type="ChEBI" id="CHEBI:29103"/>
    </ligand>
</feature>
<dbReference type="InterPro" id="IPR011877">
    <property type="entry name" value="Ribokinase"/>
</dbReference>
<feature type="binding site" evidence="12">
    <location>
        <begin position="246"/>
        <end position="247"/>
    </location>
    <ligand>
        <name>ATP</name>
        <dbReference type="ChEBI" id="CHEBI:30616"/>
    </ligand>
</feature>
<comment type="similarity">
    <text evidence="1">Belongs to the carbohydrate kinase pfkB family.</text>
</comment>
<evidence type="ECO:0000256" key="8">
    <source>
        <dbReference type="ARBA" id="ARBA00022840"/>
    </source>
</evidence>
<comment type="caution">
    <text evidence="14">The sequence shown here is derived from an EMBL/GenBank/DDBJ whole genome shotgun (WGS) entry which is preliminary data.</text>
</comment>
<dbReference type="STRING" id="1797724.A3A48_00455"/>
<evidence type="ECO:0000256" key="5">
    <source>
        <dbReference type="ARBA" id="ARBA00022723"/>
    </source>
</evidence>
<dbReference type="Pfam" id="PF00294">
    <property type="entry name" value="PfkB"/>
    <property type="match status" value="1"/>
</dbReference>
<feature type="binding site" evidence="12">
    <location>
        <position position="282"/>
    </location>
    <ligand>
        <name>K(+)</name>
        <dbReference type="ChEBI" id="CHEBI:29103"/>
    </ligand>
</feature>
<comment type="subunit">
    <text evidence="12">Homodimer.</text>
</comment>
<feature type="binding site" evidence="12">
    <location>
        <position position="247"/>
    </location>
    <ligand>
        <name>substrate</name>
    </ligand>
</feature>
<keyword evidence="10 12" id="KW-0630">Potassium</keyword>
<feature type="binding site" evidence="12">
    <location>
        <position position="280"/>
    </location>
    <ligand>
        <name>K(+)</name>
        <dbReference type="ChEBI" id="CHEBI:29103"/>
    </ligand>
</feature>
<evidence type="ECO:0000256" key="4">
    <source>
        <dbReference type="ARBA" id="ARBA00022679"/>
    </source>
</evidence>
<evidence type="ECO:0000256" key="7">
    <source>
        <dbReference type="ARBA" id="ARBA00022777"/>
    </source>
</evidence>
<evidence type="ECO:0000259" key="13">
    <source>
        <dbReference type="Pfam" id="PF00294"/>
    </source>
</evidence>
<dbReference type="SUPFAM" id="SSF53613">
    <property type="entry name" value="Ribokinase-like"/>
    <property type="match status" value="1"/>
</dbReference>
<comment type="cofactor">
    <cofactor evidence="12">
        <name>Mg(2+)</name>
        <dbReference type="ChEBI" id="CHEBI:18420"/>
    </cofactor>
    <text evidence="12">Requires a divalent cation, most likely magnesium in vivo, as an electrophilic catalyst to aid phosphoryl group transfer. It is the chelate of the metal and the nucleotide that is the actual substrate.</text>
</comment>
<reference evidence="14 15" key="1">
    <citation type="journal article" date="2016" name="Nat. Commun.">
        <title>Thousands of microbial genomes shed light on interconnected biogeochemical processes in an aquifer system.</title>
        <authorList>
            <person name="Anantharaman K."/>
            <person name="Brown C.T."/>
            <person name="Hug L.A."/>
            <person name="Sharon I."/>
            <person name="Castelle C.J."/>
            <person name="Probst A.J."/>
            <person name="Thomas B.C."/>
            <person name="Singh A."/>
            <person name="Wilkins M.J."/>
            <person name="Karaoz U."/>
            <person name="Brodie E.L."/>
            <person name="Williams K.H."/>
            <person name="Hubbard S.S."/>
            <person name="Banfield J.F."/>
        </authorList>
    </citation>
    <scope>NUCLEOTIDE SEQUENCE [LARGE SCALE GENOMIC DNA]</scope>
</reference>
<evidence type="ECO:0000256" key="1">
    <source>
        <dbReference type="ARBA" id="ARBA00005380"/>
    </source>
</evidence>
<feature type="binding site" evidence="12">
    <location>
        <position position="285"/>
    </location>
    <ligand>
        <name>K(+)</name>
        <dbReference type="ChEBI" id="CHEBI:29103"/>
    </ligand>
</feature>
<feature type="binding site" evidence="12">
    <location>
        <begin position="215"/>
        <end position="220"/>
    </location>
    <ligand>
        <name>ATP</name>
        <dbReference type="ChEBI" id="CHEBI:30616"/>
    </ligand>
</feature>
<proteinExistence type="inferred from homology"/>
<dbReference type="AlphaFoldDB" id="A0A1F5GVN6"/>
<comment type="activity regulation">
    <text evidence="12">Activated by a monovalent cation that binds near, but not in, the active site. The most likely occupant of the site in vivo is potassium. Ion binding induces a conformational change that may alter substrate affinity.</text>
</comment>
<dbReference type="Proteomes" id="UP000178336">
    <property type="component" value="Unassembled WGS sequence"/>
</dbReference>
<feature type="binding site" evidence="12">
    <location>
        <begin position="7"/>
        <end position="9"/>
    </location>
    <ligand>
        <name>substrate</name>
    </ligand>
</feature>
<evidence type="ECO:0000313" key="15">
    <source>
        <dbReference type="Proteomes" id="UP000178336"/>
    </source>
</evidence>